<dbReference type="SUPFAM" id="SSF46955">
    <property type="entry name" value="Putative DNA-binding domain"/>
    <property type="match status" value="1"/>
</dbReference>
<keyword evidence="3" id="KW-1185">Reference proteome</keyword>
<reference evidence="2 3" key="1">
    <citation type="submission" date="2019-03" db="EMBL/GenBank/DDBJ databases">
        <title>Genomic Encyclopedia of Type Strains, Phase IV (KMG-IV): sequencing the most valuable type-strain genomes for metagenomic binning, comparative biology and taxonomic classification.</title>
        <authorList>
            <person name="Goeker M."/>
        </authorList>
    </citation>
    <scope>NUCLEOTIDE SEQUENCE [LARGE SCALE GENOMIC DNA]</scope>
    <source>
        <strain evidence="2 3">DSM 103428</strain>
    </source>
</reference>
<sequence length="71" mass="8337">MQTINQHQFLTVQQGAERLNVSVWTLRSWAYAGRIASHKFGSRLMISRQELDRIIRESERPRLSNRPKESA</sequence>
<feature type="domain" description="Helix-turn-helix" evidence="1">
    <location>
        <begin position="9"/>
        <end position="57"/>
    </location>
</feature>
<gene>
    <name evidence="2" type="ORF">C7378_0875</name>
</gene>
<proteinExistence type="predicted"/>
<dbReference type="InterPro" id="IPR010093">
    <property type="entry name" value="SinI_DNA-bd"/>
</dbReference>
<dbReference type="NCBIfam" id="TIGR01764">
    <property type="entry name" value="excise"/>
    <property type="match status" value="1"/>
</dbReference>
<dbReference type="EMBL" id="SMGK01000001">
    <property type="protein sequence ID" value="TCK75876.1"/>
    <property type="molecule type" value="Genomic_DNA"/>
</dbReference>
<dbReference type="Pfam" id="PF12728">
    <property type="entry name" value="HTH_17"/>
    <property type="match status" value="1"/>
</dbReference>
<dbReference type="OrthoDB" id="123484at2"/>
<name>A0A4R1LBM3_9BACT</name>
<dbReference type="InterPro" id="IPR041657">
    <property type="entry name" value="HTH_17"/>
</dbReference>
<evidence type="ECO:0000313" key="3">
    <source>
        <dbReference type="Proteomes" id="UP000295210"/>
    </source>
</evidence>
<dbReference type="InterPro" id="IPR009061">
    <property type="entry name" value="DNA-bd_dom_put_sf"/>
</dbReference>
<dbReference type="Proteomes" id="UP000295210">
    <property type="component" value="Unassembled WGS sequence"/>
</dbReference>
<protein>
    <submittedName>
        <fullName evidence="2">Excisionase family DNA binding protein</fullName>
    </submittedName>
</protein>
<organism evidence="2 3">
    <name type="scientific">Acidipila rosea</name>
    <dbReference type="NCBI Taxonomy" id="768535"/>
    <lineage>
        <taxon>Bacteria</taxon>
        <taxon>Pseudomonadati</taxon>
        <taxon>Acidobacteriota</taxon>
        <taxon>Terriglobia</taxon>
        <taxon>Terriglobales</taxon>
        <taxon>Acidobacteriaceae</taxon>
        <taxon>Acidipila</taxon>
    </lineage>
</organism>
<dbReference type="AlphaFoldDB" id="A0A4R1LBM3"/>
<dbReference type="GO" id="GO:0003677">
    <property type="term" value="F:DNA binding"/>
    <property type="evidence" value="ECO:0007669"/>
    <property type="project" value="InterPro"/>
</dbReference>
<dbReference type="RefSeq" id="WP_131992151.1">
    <property type="nucleotide sequence ID" value="NZ_SMGK01000001.1"/>
</dbReference>
<evidence type="ECO:0000313" key="2">
    <source>
        <dbReference type="EMBL" id="TCK75876.1"/>
    </source>
</evidence>
<comment type="caution">
    <text evidence="2">The sequence shown here is derived from an EMBL/GenBank/DDBJ whole genome shotgun (WGS) entry which is preliminary data.</text>
</comment>
<evidence type="ECO:0000259" key="1">
    <source>
        <dbReference type="Pfam" id="PF12728"/>
    </source>
</evidence>
<accession>A0A4R1LBM3</accession>